<dbReference type="RefSeq" id="XP_011132383.1">
    <property type="nucleotide sequence ID" value="XM_011134081.1"/>
</dbReference>
<dbReference type="EMBL" id="AFNH02001003">
    <property type="protein sequence ID" value="EZG46052.1"/>
    <property type="molecule type" value="Genomic_DNA"/>
</dbReference>
<dbReference type="AlphaFoldDB" id="A0A023B0V5"/>
<dbReference type="Proteomes" id="UP000019763">
    <property type="component" value="Unassembled WGS sequence"/>
</dbReference>
<evidence type="ECO:0000313" key="1">
    <source>
        <dbReference type="EMBL" id="EZG46052.1"/>
    </source>
</evidence>
<gene>
    <name evidence="1" type="ORF">GNI_135520</name>
</gene>
<proteinExistence type="predicted"/>
<organism evidence="1 2">
    <name type="scientific">Gregarina niphandrodes</name>
    <name type="common">Septate eugregarine</name>
    <dbReference type="NCBI Taxonomy" id="110365"/>
    <lineage>
        <taxon>Eukaryota</taxon>
        <taxon>Sar</taxon>
        <taxon>Alveolata</taxon>
        <taxon>Apicomplexa</taxon>
        <taxon>Conoidasida</taxon>
        <taxon>Gregarinasina</taxon>
        <taxon>Eugregarinorida</taxon>
        <taxon>Gregarinidae</taxon>
        <taxon>Gregarina</taxon>
    </lineage>
</organism>
<accession>A0A023B0V5</accession>
<evidence type="ECO:0000313" key="2">
    <source>
        <dbReference type="Proteomes" id="UP000019763"/>
    </source>
</evidence>
<name>A0A023B0V5_GRENI</name>
<comment type="caution">
    <text evidence="1">The sequence shown here is derived from an EMBL/GenBank/DDBJ whole genome shotgun (WGS) entry which is preliminary data.</text>
</comment>
<keyword evidence="2" id="KW-1185">Reference proteome</keyword>
<reference evidence="1" key="1">
    <citation type="submission" date="2013-12" db="EMBL/GenBank/DDBJ databases">
        <authorList>
            <person name="Omoto C.K."/>
            <person name="Sibley D."/>
            <person name="Venepally P."/>
            <person name="Hadjithomas M."/>
            <person name="Karamycheva S."/>
            <person name="Brunk B."/>
            <person name="Roos D."/>
            <person name="Caler E."/>
            <person name="Lorenzi H."/>
        </authorList>
    </citation>
    <scope>NUCLEOTIDE SEQUENCE</scope>
</reference>
<protein>
    <submittedName>
        <fullName evidence="1">Uncharacterized protein</fullName>
    </submittedName>
</protein>
<sequence length="470" mass="49648">MQSKEYFVKLDSAQLAGCLGVLEGALASEWSAGDRSRYASVLLHRSLVFVRMGIYDNAEKELCQLLELFGWEGLCGVRSFLRLTELYAQGFHWLPCPPTPVLFETPAAVLTTAVLLQAEVRRSTSHSLEAIDLLSAYATFCKTFPTIPWSKLCPNVSQTVVLHWAAAVPLPTVAAICEIRASHITLAATDSIATALEYLAQRNEPRPAIGIAGMGPIVASPIGSGPIGSGPMGGGPMGGPLGGLGSSSMKPIGSLGSGSMGGFIGNLGSSSIRGSGPIGGSAPLPGSLLMLLKYFADLGDREQCLKLHRQLEVNFPRAAKVSKAVVEQAASSPQGHLQCGKAAEALTEGSELSLGARTLIIVTQKCNGVVSLCTNSLDLPGAVELSWRGVSDVLNAGISKESPKQQLPNITVLDSTTRKLAVLVPTLIRNTRLLNKLLPARTSKDTLLRQLITEAGYGDKEVILNAFAYF</sequence>
<dbReference type="VEuPathDB" id="CryptoDB:GNI_135520"/>
<dbReference type="GeneID" id="22914807"/>